<reference evidence="1" key="1">
    <citation type="submission" date="2016-10" db="EMBL/GenBank/DDBJ databases">
        <authorList>
            <person name="Benchimol M."/>
            <person name="Almeida L.G."/>
            <person name="Vasconcelos A.T."/>
            <person name="Perreira-Neves A."/>
            <person name="Rosa I.A."/>
            <person name="Tasca T."/>
            <person name="Bogo M.R."/>
            <person name="de Souza W."/>
        </authorList>
    </citation>
    <scope>NUCLEOTIDE SEQUENCE [LARGE SCALE GENOMIC DNA]</scope>
    <source>
        <strain evidence="1">K</strain>
    </source>
</reference>
<dbReference type="Proteomes" id="UP000179807">
    <property type="component" value="Unassembled WGS sequence"/>
</dbReference>
<keyword evidence="2" id="KW-1185">Reference proteome</keyword>
<protein>
    <submittedName>
        <fullName evidence="1">Uncharacterized protein</fullName>
    </submittedName>
</protein>
<name>A0A1J4KX78_9EUKA</name>
<dbReference type="GeneID" id="94825613"/>
<organism evidence="1 2">
    <name type="scientific">Tritrichomonas foetus</name>
    <dbReference type="NCBI Taxonomy" id="1144522"/>
    <lineage>
        <taxon>Eukaryota</taxon>
        <taxon>Metamonada</taxon>
        <taxon>Parabasalia</taxon>
        <taxon>Tritrichomonadida</taxon>
        <taxon>Tritrichomonadidae</taxon>
        <taxon>Tritrichomonas</taxon>
    </lineage>
</organism>
<dbReference type="VEuPathDB" id="TrichDB:TRFO_02793"/>
<evidence type="ECO:0000313" key="1">
    <source>
        <dbReference type="EMBL" id="OHT15488.1"/>
    </source>
</evidence>
<accession>A0A1J4KX78</accession>
<sequence length="479" mass="54536">MDSLAVEGDDKQHDLADLGDNSYQCDEIDDDRIDIAEYFDFYDFLTYFEEALKSNKFDDIIQFCNDFNEFMKDKKIDPNSNLEFFDKLLPLLCQLINPSIPQPLFVNGLISLSLILSMSNYYSLQFASSSFFESIIQVLNASEDDVLNSLILDVARILFLLDELSSFIYEKFPPQTLLLLYQKSKGKLTKMVILKLCQNYILSKTLKFDDNTALQICSCLSVCFRCPDNEDFLKMKIFNILGDFSTIFPNIAIDIFASQGIFDFIVNNFISIITSNGKVKTVLGILQILFQAIKYKKMVFSLPVFDIFQLIIEDKINLEIASVAITMMSNMIIYQDNVLFNQSFHLPNTKAMIQKIMEIGNWNAKRAAITILATIVANHNIETINEYVLSPICQYLIEYFVNSLDDSSFISGILGTILSTLKVMDPNGPAYIHLMTIIIQNGTMEYIEQTLSERKNCETLLAFHGFLANEIACFLGSSN</sequence>
<dbReference type="SUPFAM" id="SSF48371">
    <property type="entry name" value="ARM repeat"/>
    <property type="match status" value="1"/>
</dbReference>
<dbReference type="RefSeq" id="XP_068368624.1">
    <property type="nucleotide sequence ID" value="XM_068490909.1"/>
</dbReference>
<proteinExistence type="predicted"/>
<comment type="caution">
    <text evidence="1">The sequence shown here is derived from an EMBL/GenBank/DDBJ whole genome shotgun (WGS) entry which is preliminary data.</text>
</comment>
<dbReference type="AlphaFoldDB" id="A0A1J4KX78"/>
<dbReference type="InterPro" id="IPR011989">
    <property type="entry name" value="ARM-like"/>
</dbReference>
<dbReference type="InterPro" id="IPR016024">
    <property type="entry name" value="ARM-type_fold"/>
</dbReference>
<gene>
    <name evidence="1" type="ORF">TRFO_02793</name>
</gene>
<dbReference type="EMBL" id="MLAK01000217">
    <property type="protein sequence ID" value="OHT15488.1"/>
    <property type="molecule type" value="Genomic_DNA"/>
</dbReference>
<dbReference type="Gene3D" id="1.25.10.10">
    <property type="entry name" value="Leucine-rich Repeat Variant"/>
    <property type="match status" value="1"/>
</dbReference>
<evidence type="ECO:0000313" key="2">
    <source>
        <dbReference type="Proteomes" id="UP000179807"/>
    </source>
</evidence>